<gene>
    <name evidence="2" type="ORF">Lqui_1614</name>
</gene>
<comment type="caution">
    <text evidence="2">The sequence shown here is derived from an EMBL/GenBank/DDBJ whole genome shotgun (WGS) entry which is preliminary data.</text>
</comment>
<evidence type="ECO:0000256" key="1">
    <source>
        <dbReference type="SAM" id="Coils"/>
    </source>
</evidence>
<evidence type="ECO:0000313" key="2">
    <source>
        <dbReference type="EMBL" id="KTD50289.1"/>
    </source>
</evidence>
<evidence type="ECO:0008006" key="4">
    <source>
        <dbReference type="Google" id="ProtNLM"/>
    </source>
</evidence>
<dbReference type="Gene3D" id="1.20.1440.330">
    <property type="match status" value="1"/>
</dbReference>
<dbReference type="EMBL" id="LNYS01000008">
    <property type="protein sequence ID" value="KTD50289.1"/>
    <property type="molecule type" value="Genomic_DNA"/>
</dbReference>
<feature type="coiled-coil region" evidence="1">
    <location>
        <begin position="180"/>
        <end position="207"/>
    </location>
</feature>
<reference evidence="2 3" key="1">
    <citation type="submission" date="2015-11" db="EMBL/GenBank/DDBJ databases">
        <title>Genomic analysis of 38 Legionella species identifies large and diverse effector repertoires.</title>
        <authorList>
            <person name="Burstein D."/>
            <person name="Amaro F."/>
            <person name="Zusman T."/>
            <person name="Lifshitz Z."/>
            <person name="Cohen O."/>
            <person name="Gilbert J.A."/>
            <person name="Pupko T."/>
            <person name="Shuman H.A."/>
            <person name="Segal G."/>
        </authorList>
    </citation>
    <scope>NUCLEOTIDE SEQUENCE [LARGE SCALE GENOMIC DNA]</scope>
    <source>
        <strain evidence="2 3">CDC#1442-AUS-E</strain>
    </source>
</reference>
<evidence type="ECO:0000313" key="3">
    <source>
        <dbReference type="Proteomes" id="UP000054618"/>
    </source>
</evidence>
<protein>
    <recommendedName>
        <fullName evidence="4">Dot/Icm T4SS effector</fullName>
    </recommendedName>
</protein>
<keyword evidence="1" id="KW-0175">Coiled coil</keyword>
<dbReference type="PATRIC" id="fig|45073.5.peg.1706"/>
<dbReference type="AlphaFoldDB" id="A0A0W0XZS8"/>
<dbReference type="Pfam" id="PF16848">
    <property type="entry name" value="SoDot-IcmSS"/>
    <property type="match status" value="1"/>
</dbReference>
<sequence>MAYEILSWTALKEAWKQQQLQMNSDHSVGDIKELERYGDVKFINTYIAHLDSLSVDYSDDQKADCLSGVMLTVRKMVYDDYPRLNPKGGLLNKGSSLFRALDTILKPEDKKNPMDPVTAYRILSAAHQSFSAEIYEAGDELKGKKTDHKFVIQDDREGKEGVIFKHLEFGTTLIALKNAAHSGKDELQNEINRKAKLEEEKRAREEALKAKGGHAGFLSSLSHMFLGGGKASASTSKTAVAEEEFVPEGPST</sequence>
<accession>A0A0W0XZS8</accession>
<dbReference type="InterPro" id="IPR044887">
    <property type="entry name" value="SoDot-IcmSS_sf"/>
</dbReference>
<keyword evidence="3" id="KW-1185">Reference proteome</keyword>
<dbReference type="InterPro" id="IPR031758">
    <property type="entry name" value="SoDot-IcmSS"/>
</dbReference>
<proteinExistence type="predicted"/>
<dbReference type="RefSeq" id="WP_058507716.1">
    <property type="nucleotide sequence ID" value="NZ_UGOX01000001.1"/>
</dbReference>
<organism evidence="2 3">
    <name type="scientific">Legionella quinlivanii</name>
    <dbReference type="NCBI Taxonomy" id="45073"/>
    <lineage>
        <taxon>Bacteria</taxon>
        <taxon>Pseudomonadati</taxon>
        <taxon>Pseudomonadota</taxon>
        <taxon>Gammaproteobacteria</taxon>
        <taxon>Legionellales</taxon>
        <taxon>Legionellaceae</taxon>
        <taxon>Legionella</taxon>
    </lineage>
</organism>
<dbReference type="Proteomes" id="UP000054618">
    <property type="component" value="Unassembled WGS sequence"/>
</dbReference>
<name>A0A0W0XZS8_9GAMM</name>